<dbReference type="Pfam" id="PF02519">
    <property type="entry name" value="Auxin_inducible"/>
    <property type="match status" value="1"/>
</dbReference>
<dbReference type="PANTHER" id="PTHR31374">
    <property type="entry name" value="AUXIN-INDUCED PROTEIN-LIKE-RELATED"/>
    <property type="match status" value="1"/>
</dbReference>
<comment type="similarity">
    <text evidence="1">Belongs to the ARG7 family.</text>
</comment>
<evidence type="ECO:0000256" key="1">
    <source>
        <dbReference type="ARBA" id="ARBA00006974"/>
    </source>
</evidence>
<proteinExistence type="inferred from homology"/>
<comment type="caution">
    <text evidence="2">The sequence shown here is derived from an EMBL/GenBank/DDBJ whole genome shotgun (WGS) entry which is preliminary data.</text>
</comment>
<dbReference type="GO" id="GO:0009733">
    <property type="term" value="P:response to auxin"/>
    <property type="evidence" value="ECO:0007669"/>
    <property type="project" value="InterPro"/>
</dbReference>
<dbReference type="EMBL" id="AMZH03028625">
    <property type="protein sequence ID" value="RRT33615.1"/>
    <property type="molecule type" value="Genomic_DNA"/>
</dbReference>
<evidence type="ECO:0008006" key="4">
    <source>
        <dbReference type="Google" id="ProtNLM"/>
    </source>
</evidence>
<dbReference type="AlphaFoldDB" id="A0A426X298"/>
<dbReference type="PANTHER" id="PTHR31374:SF118">
    <property type="entry name" value="OS01G0924966 PROTEIN"/>
    <property type="match status" value="1"/>
</dbReference>
<organism evidence="2 3">
    <name type="scientific">Ensete ventricosum</name>
    <name type="common">Abyssinian banana</name>
    <name type="synonym">Musa ensete</name>
    <dbReference type="NCBI Taxonomy" id="4639"/>
    <lineage>
        <taxon>Eukaryota</taxon>
        <taxon>Viridiplantae</taxon>
        <taxon>Streptophyta</taxon>
        <taxon>Embryophyta</taxon>
        <taxon>Tracheophyta</taxon>
        <taxon>Spermatophyta</taxon>
        <taxon>Magnoliopsida</taxon>
        <taxon>Liliopsida</taxon>
        <taxon>Zingiberales</taxon>
        <taxon>Musaceae</taxon>
        <taxon>Ensete</taxon>
    </lineage>
</organism>
<sequence length="128" mass="14332">MGKSLILKTLERCRSLGSHRKGDQKRQMPPEGCFSVYVGPERERFVVRTECVNHPLFRMLLDEAEMEFGYTAAGPLELPCGVELFQRVLCEVEQDAAELHSPRCNFAKGHAGGYLLLSLARPLIAGRV</sequence>
<protein>
    <recommendedName>
        <fullName evidence="4">Auxin-responsive protein</fullName>
    </recommendedName>
</protein>
<name>A0A426X298_ENSVE</name>
<dbReference type="InterPro" id="IPR003676">
    <property type="entry name" value="SAUR_fam"/>
</dbReference>
<dbReference type="Proteomes" id="UP000287651">
    <property type="component" value="Unassembled WGS sequence"/>
</dbReference>
<gene>
    <name evidence="2" type="ORF">B296_00053288</name>
</gene>
<reference evidence="2 3" key="1">
    <citation type="journal article" date="2014" name="Agronomy (Basel)">
        <title>A Draft Genome Sequence for Ensete ventricosum, the Drought-Tolerant Tree Against Hunger.</title>
        <authorList>
            <person name="Harrison J."/>
            <person name="Moore K.A."/>
            <person name="Paszkiewicz K."/>
            <person name="Jones T."/>
            <person name="Grant M."/>
            <person name="Ambacheew D."/>
            <person name="Muzemil S."/>
            <person name="Studholme D.J."/>
        </authorList>
    </citation>
    <scope>NUCLEOTIDE SEQUENCE [LARGE SCALE GENOMIC DNA]</scope>
</reference>
<evidence type="ECO:0000313" key="2">
    <source>
        <dbReference type="EMBL" id="RRT33615.1"/>
    </source>
</evidence>
<accession>A0A426X298</accession>
<evidence type="ECO:0000313" key="3">
    <source>
        <dbReference type="Proteomes" id="UP000287651"/>
    </source>
</evidence>